<dbReference type="EMBL" id="BGPR01019309">
    <property type="protein sequence ID" value="GBN81573.1"/>
    <property type="molecule type" value="Genomic_DNA"/>
</dbReference>
<dbReference type="InterPro" id="IPR036397">
    <property type="entry name" value="RNaseH_sf"/>
</dbReference>
<sequence>MQYDGNFLKTPLVVGKNKKPRFFKRVKDLPVNYANSYNAWMTSNIFKEFLLKWDKELKDEKIVLLLDNCSAHPAEEELHLKNIKLVFLPPNTTSIIQPLDQGIIRSFKFHYRKTFVQQIIKDINSHNSSDSLTANKLSKSLSILDSMHTIRNSRDIVSSKTISNCCKKCGLNIDDEADNLTEEIIINEEEGMDETVYDIYQ</sequence>
<dbReference type="PANTHER" id="PTHR19303">
    <property type="entry name" value="TRANSPOSON"/>
    <property type="match status" value="1"/>
</dbReference>
<dbReference type="Gene3D" id="3.30.420.10">
    <property type="entry name" value="Ribonuclease H-like superfamily/Ribonuclease H"/>
    <property type="match status" value="1"/>
</dbReference>
<feature type="domain" description="DDE-1" evidence="1">
    <location>
        <begin position="10"/>
        <end position="165"/>
    </location>
</feature>
<dbReference type="AlphaFoldDB" id="A0A4Y2S0T5"/>
<protein>
    <recommendedName>
        <fullName evidence="1">DDE-1 domain-containing protein</fullName>
    </recommendedName>
</protein>
<reference evidence="3 4" key="1">
    <citation type="journal article" date="2019" name="Sci. Rep.">
        <title>Orb-weaving spider Araneus ventricosus genome elucidates the spidroin gene catalogue.</title>
        <authorList>
            <person name="Kono N."/>
            <person name="Nakamura H."/>
            <person name="Ohtoshi R."/>
            <person name="Moran D.A.P."/>
            <person name="Shinohara A."/>
            <person name="Yoshida Y."/>
            <person name="Fujiwara M."/>
            <person name="Mori M."/>
            <person name="Tomita M."/>
            <person name="Arakawa K."/>
        </authorList>
    </citation>
    <scope>NUCLEOTIDE SEQUENCE [LARGE SCALE GENOMIC DNA]</scope>
</reference>
<keyword evidence="4" id="KW-1185">Reference proteome</keyword>
<dbReference type="InterPro" id="IPR050863">
    <property type="entry name" value="CenT-Element_Derived"/>
</dbReference>
<dbReference type="GO" id="GO:0003677">
    <property type="term" value="F:DNA binding"/>
    <property type="evidence" value="ECO:0007669"/>
    <property type="project" value="TreeGrafter"/>
</dbReference>
<dbReference type="InterPro" id="IPR004875">
    <property type="entry name" value="DDE_SF_endonuclease_dom"/>
</dbReference>
<dbReference type="Pfam" id="PF03184">
    <property type="entry name" value="DDE_1"/>
    <property type="match status" value="1"/>
</dbReference>
<evidence type="ECO:0000313" key="2">
    <source>
        <dbReference type="EMBL" id="GBN80193.1"/>
    </source>
</evidence>
<dbReference type="EMBL" id="BGPR01018808">
    <property type="protein sequence ID" value="GBN80193.1"/>
    <property type="molecule type" value="Genomic_DNA"/>
</dbReference>
<dbReference type="GO" id="GO:0005634">
    <property type="term" value="C:nucleus"/>
    <property type="evidence" value="ECO:0007669"/>
    <property type="project" value="TreeGrafter"/>
</dbReference>
<dbReference type="Proteomes" id="UP000499080">
    <property type="component" value="Unassembled WGS sequence"/>
</dbReference>
<comment type="caution">
    <text evidence="3">The sequence shown here is derived from an EMBL/GenBank/DDBJ whole genome shotgun (WGS) entry which is preliminary data.</text>
</comment>
<evidence type="ECO:0000313" key="4">
    <source>
        <dbReference type="Proteomes" id="UP000499080"/>
    </source>
</evidence>
<organism evidence="3 4">
    <name type="scientific">Araneus ventricosus</name>
    <name type="common">Orbweaver spider</name>
    <name type="synonym">Epeira ventricosa</name>
    <dbReference type="NCBI Taxonomy" id="182803"/>
    <lineage>
        <taxon>Eukaryota</taxon>
        <taxon>Metazoa</taxon>
        <taxon>Ecdysozoa</taxon>
        <taxon>Arthropoda</taxon>
        <taxon>Chelicerata</taxon>
        <taxon>Arachnida</taxon>
        <taxon>Araneae</taxon>
        <taxon>Araneomorphae</taxon>
        <taxon>Entelegynae</taxon>
        <taxon>Araneoidea</taxon>
        <taxon>Araneidae</taxon>
        <taxon>Araneus</taxon>
    </lineage>
</organism>
<evidence type="ECO:0000259" key="1">
    <source>
        <dbReference type="Pfam" id="PF03184"/>
    </source>
</evidence>
<gene>
    <name evidence="2" type="ORF">AVEN_239539_1</name>
    <name evidence="3" type="ORF">AVEN_9475_1</name>
</gene>
<proteinExistence type="predicted"/>
<name>A0A4Y2S0T5_ARAVE</name>
<dbReference type="OrthoDB" id="6428588at2759"/>
<dbReference type="PANTHER" id="PTHR19303:SF73">
    <property type="entry name" value="PROTEIN PDC2"/>
    <property type="match status" value="1"/>
</dbReference>
<evidence type="ECO:0000313" key="3">
    <source>
        <dbReference type="EMBL" id="GBN81573.1"/>
    </source>
</evidence>
<accession>A0A4Y2S0T5</accession>